<evidence type="ECO:0000259" key="6">
    <source>
        <dbReference type="PROSITE" id="PS50863"/>
    </source>
</evidence>
<organism evidence="7 8">
    <name type="scientific">Medicago truncatula</name>
    <name type="common">Barrel medic</name>
    <name type="synonym">Medicago tribuloides</name>
    <dbReference type="NCBI Taxonomy" id="3880"/>
    <lineage>
        <taxon>Eukaryota</taxon>
        <taxon>Viridiplantae</taxon>
        <taxon>Streptophyta</taxon>
        <taxon>Embryophyta</taxon>
        <taxon>Tracheophyta</taxon>
        <taxon>Spermatophyta</taxon>
        <taxon>Magnoliopsida</taxon>
        <taxon>eudicotyledons</taxon>
        <taxon>Gunneridae</taxon>
        <taxon>Pentapetalae</taxon>
        <taxon>rosids</taxon>
        <taxon>fabids</taxon>
        <taxon>Fabales</taxon>
        <taxon>Fabaceae</taxon>
        <taxon>Papilionoideae</taxon>
        <taxon>50 kb inversion clade</taxon>
        <taxon>NPAAA clade</taxon>
        <taxon>Hologalegina</taxon>
        <taxon>IRL clade</taxon>
        <taxon>Trifolieae</taxon>
        <taxon>Medicago</taxon>
    </lineage>
</organism>
<dbReference type="SUPFAM" id="SSF101936">
    <property type="entry name" value="DNA-binding pseudobarrel domain"/>
    <property type="match status" value="1"/>
</dbReference>
<dbReference type="Proteomes" id="UP000265566">
    <property type="component" value="Chromosome 6"/>
</dbReference>
<dbReference type="PROSITE" id="PS50863">
    <property type="entry name" value="B3"/>
    <property type="match status" value="1"/>
</dbReference>
<dbReference type="AlphaFoldDB" id="A0A396HBS2"/>
<dbReference type="SMART" id="SM01019">
    <property type="entry name" value="B3"/>
    <property type="match status" value="1"/>
</dbReference>
<name>A0A396HBS2_MEDTR</name>
<evidence type="ECO:0000313" key="7">
    <source>
        <dbReference type="EMBL" id="RHN50666.1"/>
    </source>
</evidence>
<evidence type="ECO:0000256" key="1">
    <source>
        <dbReference type="ARBA" id="ARBA00004123"/>
    </source>
</evidence>
<comment type="caution">
    <text evidence="7">The sequence shown here is derived from an EMBL/GenBank/DDBJ whole genome shotgun (WGS) entry which is preliminary data.</text>
</comment>
<protein>
    <submittedName>
        <fullName evidence="7">Putative transcription factor B3-Domain family</fullName>
    </submittedName>
</protein>
<dbReference type="GO" id="GO:0005634">
    <property type="term" value="C:nucleus"/>
    <property type="evidence" value="ECO:0007669"/>
    <property type="project" value="UniProtKB-SubCell"/>
</dbReference>
<keyword evidence="5" id="KW-0539">Nucleus</keyword>
<dbReference type="InterPro" id="IPR003340">
    <property type="entry name" value="B3_DNA-bd"/>
</dbReference>
<keyword evidence="4" id="KW-0804">Transcription</keyword>
<evidence type="ECO:0000256" key="3">
    <source>
        <dbReference type="ARBA" id="ARBA00023125"/>
    </source>
</evidence>
<reference evidence="8" key="1">
    <citation type="journal article" date="2018" name="Nat. Plants">
        <title>Whole-genome landscape of Medicago truncatula symbiotic genes.</title>
        <authorList>
            <person name="Pecrix Y."/>
            <person name="Staton S.E."/>
            <person name="Sallet E."/>
            <person name="Lelandais-Briere C."/>
            <person name="Moreau S."/>
            <person name="Carrere S."/>
            <person name="Blein T."/>
            <person name="Jardinaud M.F."/>
            <person name="Latrasse D."/>
            <person name="Zouine M."/>
            <person name="Zahm M."/>
            <person name="Kreplak J."/>
            <person name="Mayjonade B."/>
            <person name="Satge C."/>
            <person name="Perez M."/>
            <person name="Cauet S."/>
            <person name="Marande W."/>
            <person name="Chantry-Darmon C."/>
            <person name="Lopez-Roques C."/>
            <person name="Bouchez O."/>
            <person name="Berard A."/>
            <person name="Debelle F."/>
            <person name="Munos S."/>
            <person name="Bendahmane A."/>
            <person name="Berges H."/>
            <person name="Niebel A."/>
            <person name="Buitink J."/>
            <person name="Frugier F."/>
            <person name="Benhamed M."/>
            <person name="Crespi M."/>
            <person name="Gouzy J."/>
            <person name="Gamas P."/>
        </authorList>
    </citation>
    <scope>NUCLEOTIDE SEQUENCE [LARGE SCALE GENOMIC DNA]</scope>
    <source>
        <strain evidence="8">cv. Jemalong A17</strain>
    </source>
</reference>
<keyword evidence="2" id="KW-0805">Transcription regulation</keyword>
<dbReference type="CDD" id="cd10017">
    <property type="entry name" value="B3_DNA"/>
    <property type="match status" value="1"/>
</dbReference>
<proteinExistence type="predicted"/>
<evidence type="ECO:0000313" key="8">
    <source>
        <dbReference type="Proteomes" id="UP000265566"/>
    </source>
</evidence>
<accession>A0A396HBS2</accession>
<gene>
    <name evidence="7" type="ORF">MtrunA17_Chr6g0459981</name>
</gene>
<dbReference type="InterPro" id="IPR015300">
    <property type="entry name" value="DNA-bd_pseudobarrel_sf"/>
</dbReference>
<evidence type="ECO:0000256" key="2">
    <source>
        <dbReference type="ARBA" id="ARBA00023015"/>
    </source>
</evidence>
<dbReference type="Gramene" id="rna34982">
    <property type="protein sequence ID" value="RHN50666.1"/>
    <property type="gene ID" value="gene34982"/>
</dbReference>
<evidence type="ECO:0000256" key="4">
    <source>
        <dbReference type="ARBA" id="ARBA00023163"/>
    </source>
</evidence>
<comment type="subcellular location">
    <subcellularLocation>
        <location evidence="1">Nucleus</location>
    </subcellularLocation>
</comment>
<sequence length="170" mass="19666">MAIPSSLVGKTWPKPWVFYLVEPLGEYVVDCAEYLRILPPSGSEEESVGENGIEVVRDERGYYHFEKKVTKAMSRASILQTLQFPKEIANLLRSDQSTMIMYDYERFRKYECTIMTFGNDKFLGHGWSKYVADNNVEEGDKLCFLLENPETLHCQHVSRKLFLLGAIEPR</sequence>
<keyword evidence="3" id="KW-0238">DNA-binding</keyword>
<evidence type="ECO:0000256" key="5">
    <source>
        <dbReference type="ARBA" id="ARBA00023242"/>
    </source>
</evidence>
<dbReference type="EMBL" id="PSQE01000006">
    <property type="protein sequence ID" value="RHN50666.1"/>
    <property type="molecule type" value="Genomic_DNA"/>
</dbReference>
<dbReference type="Gene3D" id="2.40.330.10">
    <property type="entry name" value="DNA-binding pseudobarrel domain"/>
    <property type="match status" value="1"/>
</dbReference>
<feature type="domain" description="TF-B3" evidence="6">
    <location>
        <begin position="67"/>
        <end position="160"/>
    </location>
</feature>
<dbReference type="GO" id="GO:0003677">
    <property type="term" value="F:DNA binding"/>
    <property type="evidence" value="ECO:0007669"/>
    <property type="project" value="UniProtKB-KW"/>
</dbReference>